<dbReference type="SUPFAM" id="SSF140860">
    <property type="entry name" value="Pseudo ankyrin repeat-like"/>
    <property type="match status" value="1"/>
</dbReference>
<sequence>MLETEFNSQEIRLVDLASRGLFRTVNSRQYIKSTLAMAKIRPEVIDKAVKTAIAAASQVSTEEAEKRWNIVIMLCSLKSKTHQPSQKIADYALEQAAMVAAKINNWEFFIALTNLTDPARKPSQKAIDKILVNAGLAATKINNWDFVFALLNLTILTRQPSQIAVDRVFELATVTALQTNNWEAVIALARLAAPALQPTKRAINASLELALLRLIRYERHGDIESSSKVCEAIKAIISLKPPANVPDKELVDKALYTLQRRTDKHFILSAQYGEWEKLLNYFIQDQWGKPSQKAMNCALTYALATVGENPPRGVFKALCSFMQPDKRTAGTLLLVAARIGRIEVVQLLCNLEEQNKPSLYFIKNALQIAQHAGNQEITSYLSYELMHQHHLEHDPLALTKTILTDYCDHHTTMSQLFNTQLKQVKTILARVKRADKETEEDVRNKAASDAVDQLKAMSGIDKELKICIDYIDEHCRKNEHLALKQSLNSISFEN</sequence>
<proteinExistence type="predicted"/>
<protein>
    <recommendedName>
        <fullName evidence="3">Ankyrin repeats (3 copies)</fullName>
    </recommendedName>
</protein>
<evidence type="ECO:0000313" key="1">
    <source>
        <dbReference type="EMBL" id="MCE3531552.1"/>
    </source>
</evidence>
<dbReference type="RefSeq" id="WP_182351453.1">
    <property type="nucleotide sequence ID" value="NZ_JAJSPM010000003.1"/>
</dbReference>
<gene>
    <name evidence="1" type="ORF">LXO92_04085</name>
</gene>
<name>A0ABS8X2P4_9GAMM</name>
<keyword evidence="2" id="KW-1185">Reference proteome</keyword>
<dbReference type="Proteomes" id="UP001320170">
    <property type="component" value="Unassembled WGS sequence"/>
</dbReference>
<evidence type="ECO:0000313" key="2">
    <source>
        <dbReference type="Proteomes" id="UP001320170"/>
    </source>
</evidence>
<evidence type="ECO:0008006" key="3">
    <source>
        <dbReference type="Google" id="ProtNLM"/>
    </source>
</evidence>
<accession>A0ABS8X2P4</accession>
<reference evidence="1 2" key="1">
    <citation type="journal article" date="2024" name="Pathogens">
        <title>Characterization of a Novel Species of Legionella Isolated from a Healthcare Facility: Legionella resiliens sp. nov.</title>
        <authorList>
            <person name="Cristino S."/>
            <person name="Pascale M.R."/>
            <person name="Marino F."/>
            <person name="Derelitto C."/>
            <person name="Salaris S."/>
            <person name="Orsini M."/>
            <person name="Squarzoni S."/>
            <person name="Grottola A."/>
            <person name="Girolamini L."/>
        </authorList>
    </citation>
    <scope>NUCLEOTIDE SEQUENCE [LARGE SCALE GENOMIC DNA]</scope>
    <source>
        <strain evidence="1 2">8cVS16</strain>
    </source>
</reference>
<organism evidence="1 2">
    <name type="scientific">Legionella resiliens</name>
    <dbReference type="NCBI Taxonomy" id="2905958"/>
    <lineage>
        <taxon>Bacteria</taxon>
        <taxon>Pseudomonadati</taxon>
        <taxon>Pseudomonadota</taxon>
        <taxon>Gammaproteobacteria</taxon>
        <taxon>Legionellales</taxon>
        <taxon>Legionellaceae</taxon>
        <taxon>Legionella</taxon>
    </lineage>
</organism>
<comment type="caution">
    <text evidence="1">The sequence shown here is derived from an EMBL/GenBank/DDBJ whole genome shotgun (WGS) entry which is preliminary data.</text>
</comment>
<dbReference type="EMBL" id="JAJTND010000003">
    <property type="protein sequence ID" value="MCE3531552.1"/>
    <property type="molecule type" value="Genomic_DNA"/>
</dbReference>